<proteinExistence type="predicted"/>
<dbReference type="SUPFAM" id="SSF51182">
    <property type="entry name" value="RmlC-like cupins"/>
    <property type="match status" value="1"/>
</dbReference>
<dbReference type="EMBL" id="BAABFO010000040">
    <property type="protein sequence ID" value="GAA4343761.1"/>
    <property type="molecule type" value="Genomic_DNA"/>
</dbReference>
<protein>
    <submittedName>
        <fullName evidence="1">Uncharacterized protein</fullName>
    </submittedName>
</protein>
<comment type="caution">
    <text evidence="1">The sequence shown here is derived from an EMBL/GenBank/DDBJ whole genome shotgun (WGS) entry which is preliminary data.</text>
</comment>
<reference evidence="2" key="1">
    <citation type="journal article" date="2019" name="Int. J. Syst. Evol. Microbiol.">
        <title>The Global Catalogue of Microorganisms (GCM) 10K type strain sequencing project: providing services to taxonomists for standard genome sequencing and annotation.</title>
        <authorList>
            <consortium name="The Broad Institute Genomics Platform"/>
            <consortium name="The Broad Institute Genome Sequencing Center for Infectious Disease"/>
            <person name="Wu L."/>
            <person name="Ma J."/>
        </authorList>
    </citation>
    <scope>NUCLEOTIDE SEQUENCE [LARGE SCALE GENOMIC DNA]</scope>
    <source>
        <strain evidence="2">JCM 17666</strain>
    </source>
</reference>
<organism evidence="1 2">
    <name type="scientific">Pigmentiphaga soli</name>
    <dbReference type="NCBI Taxonomy" id="1007095"/>
    <lineage>
        <taxon>Bacteria</taxon>
        <taxon>Pseudomonadati</taxon>
        <taxon>Pseudomonadota</taxon>
        <taxon>Betaproteobacteria</taxon>
        <taxon>Burkholderiales</taxon>
        <taxon>Alcaligenaceae</taxon>
        <taxon>Pigmentiphaga</taxon>
    </lineage>
</organism>
<dbReference type="RefSeq" id="WP_345252388.1">
    <property type="nucleotide sequence ID" value="NZ_BAABFO010000040.1"/>
</dbReference>
<evidence type="ECO:0000313" key="1">
    <source>
        <dbReference type="EMBL" id="GAA4343761.1"/>
    </source>
</evidence>
<dbReference type="Proteomes" id="UP001501671">
    <property type="component" value="Unassembled WGS sequence"/>
</dbReference>
<evidence type="ECO:0000313" key="2">
    <source>
        <dbReference type="Proteomes" id="UP001501671"/>
    </source>
</evidence>
<keyword evidence="2" id="KW-1185">Reference proteome</keyword>
<accession>A0ABP8HSL5</accession>
<name>A0ABP8HSL5_9BURK</name>
<dbReference type="Gene3D" id="2.60.120.10">
    <property type="entry name" value="Jelly Rolls"/>
    <property type="match status" value="1"/>
</dbReference>
<dbReference type="InterPro" id="IPR011051">
    <property type="entry name" value="RmlC_Cupin_sf"/>
</dbReference>
<dbReference type="InterPro" id="IPR014710">
    <property type="entry name" value="RmlC-like_jellyroll"/>
</dbReference>
<gene>
    <name evidence="1" type="ORF">GCM10023144_47020</name>
</gene>
<sequence length="288" mass="30912">MPLLSSQIATFSRQYAHAPQPLAGDSCPSWVTRGANFVVVVTRAADGDTLARAHNPDEYILLLPDTPGLGATVEAGAERLEAGADSLTIVPPGASSVRIRGGGLVARIFSADAADLAALADNAATYATPNPDVAPLVAWPEPVGGFRLRHYRLADYVKEGSNMRIFRSCKLMVNPLLKRTVPRDVHKLSPHSHVDFEQGSLALSGTYVHHLRYPWGPDMTLWRADEAGEMDSPSLLVVPPKVIHTSRNVGDQPGVLVDIFAPPRLDFSRKGVVCNADEYPMPPEAAAA</sequence>